<comment type="caution">
    <text evidence="6">The sequence shown here is derived from an EMBL/GenBank/DDBJ whole genome shotgun (WGS) entry which is preliminary data.</text>
</comment>
<dbReference type="InterPro" id="IPR042178">
    <property type="entry name" value="Serpin_sf_1"/>
</dbReference>
<proteinExistence type="inferred from homology"/>
<dbReference type="AlphaFoldDB" id="A0AAD8E4N8"/>
<evidence type="ECO:0000256" key="1">
    <source>
        <dbReference type="ARBA" id="ARBA00009500"/>
    </source>
</evidence>
<protein>
    <recommendedName>
        <fullName evidence="5">Serpin domain-containing protein</fullName>
    </recommendedName>
</protein>
<dbReference type="GO" id="GO:0004867">
    <property type="term" value="F:serine-type endopeptidase inhibitor activity"/>
    <property type="evidence" value="ECO:0007669"/>
    <property type="project" value="UniProtKB-KW"/>
</dbReference>
<dbReference type="InterPro" id="IPR000215">
    <property type="entry name" value="Serpin_fam"/>
</dbReference>
<dbReference type="Gene3D" id="2.30.39.10">
    <property type="entry name" value="Alpha-1-antitrypsin, domain 1"/>
    <property type="match status" value="1"/>
</dbReference>
<dbReference type="InterPro" id="IPR023796">
    <property type="entry name" value="Serpin_dom"/>
</dbReference>
<dbReference type="PANTHER" id="PTHR11461:SF211">
    <property type="entry name" value="GH10112P-RELATED"/>
    <property type="match status" value="1"/>
</dbReference>
<dbReference type="PANTHER" id="PTHR11461">
    <property type="entry name" value="SERINE PROTEASE INHIBITOR, SERPIN"/>
    <property type="match status" value="1"/>
</dbReference>
<keyword evidence="3" id="KW-0722">Serine protease inhibitor</keyword>
<organism evidence="6 7">
    <name type="scientific">Diploptera punctata</name>
    <name type="common">Pacific beetle cockroach</name>
    <dbReference type="NCBI Taxonomy" id="6984"/>
    <lineage>
        <taxon>Eukaryota</taxon>
        <taxon>Metazoa</taxon>
        <taxon>Ecdysozoa</taxon>
        <taxon>Arthropoda</taxon>
        <taxon>Hexapoda</taxon>
        <taxon>Insecta</taxon>
        <taxon>Pterygota</taxon>
        <taxon>Neoptera</taxon>
        <taxon>Polyneoptera</taxon>
        <taxon>Dictyoptera</taxon>
        <taxon>Blattodea</taxon>
        <taxon>Blaberoidea</taxon>
        <taxon>Blaberidae</taxon>
        <taxon>Diplopterinae</taxon>
        <taxon>Diploptera</taxon>
    </lineage>
</organism>
<comment type="similarity">
    <text evidence="1 4">Belongs to the serpin family.</text>
</comment>
<evidence type="ECO:0000259" key="5">
    <source>
        <dbReference type="SMART" id="SM00093"/>
    </source>
</evidence>
<reference evidence="6" key="2">
    <citation type="submission" date="2023-05" db="EMBL/GenBank/DDBJ databases">
        <authorList>
            <person name="Fouks B."/>
        </authorList>
    </citation>
    <scope>NUCLEOTIDE SEQUENCE</scope>
    <source>
        <strain evidence="6">Stay&amp;Tobe</strain>
        <tissue evidence="6">Testes</tissue>
    </source>
</reference>
<dbReference type="SUPFAM" id="SSF56574">
    <property type="entry name" value="Serpins"/>
    <property type="match status" value="1"/>
</dbReference>
<keyword evidence="7" id="KW-1185">Reference proteome</keyword>
<dbReference type="GO" id="GO:0005615">
    <property type="term" value="C:extracellular space"/>
    <property type="evidence" value="ECO:0007669"/>
    <property type="project" value="InterPro"/>
</dbReference>
<evidence type="ECO:0000313" key="6">
    <source>
        <dbReference type="EMBL" id="KAJ9577138.1"/>
    </source>
</evidence>
<keyword evidence="2" id="KW-0646">Protease inhibitor</keyword>
<evidence type="ECO:0000313" key="7">
    <source>
        <dbReference type="Proteomes" id="UP001233999"/>
    </source>
</evidence>
<dbReference type="Gene3D" id="3.30.497.10">
    <property type="entry name" value="Antithrombin, subunit I, domain 2"/>
    <property type="match status" value="1"/>
</dbReference>
<gene>
    <name evidence="6" type="ORF">L9F63_006260</name>
</gene>
<dbReference type="SMART" id="SM00093">
    <property type="entry name" value="SERPIN"/>
    <property type="match status" value="1"/>
</dbReference>
<evidence type="ECO:0000256" key="3">
    <source>
        <dbReference type="ARBA" id="ARBA00022900"/>
    </source>
</evidence>
<accession>A0AAD8E4N8</accession>
<evidence type="ECO:0000256" key="4">
    <source>
        <dbReference type="RuleBase" id="RU000411"/>
    </source>
</evidence>
<dbReference type="Proteomes" id="UP001233999">
    <property type="component" value="Unassembled WGS sequence"/>
</dbReference>
<dbReference type="CDD" id="cd00172">
    <property type="entry name" value="serpin"/>
    <property type="match status" value="1"/>
</dbReference>
<evidence type="ECO:0000256" key="2">
    <source>
        <dbReference type="ARBA" id="ARBA00022690"/>
    </source>
</evidence>
<dbReference type="EMBL" id="JASPKZ010009372">
    <property type="protein sequence ID" value="KAJ9577138.1"/>
    <property type="molecule type" value="Genomic_DNA"/>
</dbReference>
<sequence length="403" mass="45667">MNFYKDADSNIIGGSRSYTVADPINSFLTDAINQFSSKLMQNVMDSPISTNNVISPISAYVLLSIVQQGADGATKKNLEKILHVEASDALLDFKNLVVGISERGDYGLQVEFATSAFYSEVFDGFMRDIGTNYDCEAYPTDQLSTKLAVQAMDKWISINYKMNTTQFVLQGSCNEENVVLAICSALYFRCEWQEPCHCQKARKMKFNVRPLKFIKVPSFHYEALCKAGTSQDFQWVHLNLEKGMFSLVLVLPIQQYALDDVIKEITPEVMTNIIREKEIKHAKLTVPQFTLKQKTNLKPALLKLGLRDMYGGLDDFKGISCKRMKLMSSVQDMKITVNIRGVSIDSIKGKEETTLPPEYELETLELVFNYPFLVFLVDLKNSVPLLIGRVKKPKYEQPRCVML</sequence>
<feature type="domain" description="Serpin" evidence="5">
    <location>
        <begin position="37"/>
        <end position="393"/>
    </location>
</feature>
<dbReference type="InterPro" id="IPR042185">
    <property type="entry name" value="Serpin_sf_2"/>
</dbReference>
<reference evidence="6" key="1">
    <citation type="journal article" date="2023" name="IScience">
        <title>Live-bearing cockroach genome reveals convergent evolutionary mechanisms linked to viviparity in insects and beyond.</title>
        <authorList>
            <person name="Fouks B."/>
            <person name="Harrison M.C."/>
            <person name="Mikhailova A.A."/>
            <person name="Marchal E."/>
            <person name="English S."/>
            <person name="Carruthers M."/>
            <person name="Jennings E.C."/>
            <person name="Chiamaka E.L."/>
            <person name="Frigard R.A."/>
            <person name="Pippel M."/>
            <person name="Attardo G.M."/>
            <person name="Benoit J.B."/>
            <person name="Bornberg-Bauer E."/>
            <person name="Tobe S.S."/>
        </authorList>
    </citation>
    <scope>NUCLEOTIDE SEQUENCE</scope>
    <source>
        <strain evidence="6">Stay&amp;Tobe</strain>
    </source>
</reference>
<dbReference type="Pfam" id="PF00079">
    <property type="entry name" value="Serpin"/>
    <property type="match status" value="1"/>
</dbReference>
<dbReference type="InterPro" id="IPR036186">
    <property type="entry name" value="Serpin_sf"/>
</dbReference>
<name>A0AAD8E4N8_DIPPU</name>